<dbReference type="InterPro" id="IPR000971">
    <property type="entry name" value="Globin"/>
</dbReference>
<keyword evidence="2 6" id="KW-0349">Heme</keyword>
<dbReference type="EMBL" id="RCHS01003561">
    <property type="protein sequence ID" value="RMX40887.1"/>
    <property type="molecule type" value="Genomic_DNA"/>
</dbReference>
<comment type="similarity">
    <text evidence="6">Belongs to the globin family.</text>
</comment>
<dbReference type="GO" id="GO:0005344">
    <property type="term" value="F:oxygen carrier activity"/>
    <property type="evidence" value="ECO:0007669"/>
    <property type="project" value="UniProtKB-KW"/>
</dbReference>
<dbReference type="InterPro" id="IPR050532">
    <property type="entry name" value="Globin-like_OT"/>
</dbReference>
<evidence type="ECO:0000313" key="9">
    <source>
        <dbReference type="EMBL" id="RMX40887.1"/>
    </source>
</evidence>
<keyword evidence="1 6" id="KW-0813">Transport</keyword>
<feature type="compositionally biased region" description="Basic and acidic residues" evidence="7">
    <location>
        <begin position="32"/>
        <end position="46"/>
    </location>
</feature>
<keyword evidence="4" id="KW-0479">Metal-binding</keyword>
<dbReference type="OrthoDB" id="5976642at2759"/>
<dbReference type="InterPro" id="IPR012292">
    <property type="entry name" value="Globin/Proto"/>
</dbReference>
<dbReference type="InterPro" id="IPR009050">
    <property type="entry name" value="Globin-like_sf"/>
</dbReference>
<evidence type="ECO:0000259" key="8">
    <source>
        <dbReference type="PROSITE" id="PS01033"/>
    </source>
</evidence>
<feature type="region of interest" description="Disordered" evidence="7">
    <location>
        <begin position="1"/>
        <end position="72"/>
    </location>
</feature>
<reference evidence="9 10" key="1">
    <citation type="journal article" date="2018" name="Sci. Rep.">
        <title>Comparative analysis of the Pocillopora damicornis genome highlights role of immune system in coral evolution.</title>
        <authorList>
            <person name="Cunning R."/>
            <person name="Bay R.A."/>
            <person name="Gillette P."/>
            <person name="Baker A.C."/>
            <person name="Traylor-Knowles N."/>
        </authorList>
    </citation>
    <scope>NUCLEOTIDE SEQUENCE [LARGE SCALE GENOMIC DNA]</scope>
    <source>
        <strain evidence="9">RSMAS</strain>
        <tissue evidence="9">Whole animal</tissue>
    </source>
</reference>
<dbReference type="AlphaFoldDB" id="A0A3M6THK5"/>
<accession>A0A3M6THK5</accession>
<comment type="caution">
    <text evidence="9">The sequence shown here is derived from an EMBL/GenBank/DDBJ whole genome shotgun (WGS) entry which is preliminary data.</text>
</comment>
<evidence type="ECO:0000256" key="4">
    <source>
        <dbReference type="ARBA" id="ARBA00022723"/>
    </source>
</evidence>
<dbReference type="OMA" id="GRKLMAM"/>
<feature type="domain" description="Globin" evidence="8">
    <location>
        <begin position="70"/>
        <end position="219"/>
    </location>
</feature>
<dbReference type="Gene3D" id="1.10.490.10">
    <property type="entry name" value="Globins"/>
    <property type="match status" value="1"/>
</dbReference>
<dbReference type="PANTHER" id="PTHR46458">
    <property type="entry name" value="BLR2807 PROTEIN"/>
    <property type="match status" value="1"/>
</dbReference>
<name>A0A3M6THK5_POCDA</name>
<dbReference type="Proteomes" id="UP000275408">
    <property type="component" value="Unassembled WGS sequence"/>
</dbReference>
<sequence>MGCGGSKAVRTRTAPTPIALDQGQTTTIITSSKEETSPLNHREQPDGKTTVDQTASEGHQETQKPDNEEPVTQKQISLVQETWGLVNGDLEKVGVDFYIRLLKADSNILELFSFRDIDKSSDDIMRADDRLKRQALVTMQHVDLAVNSLNDLGSIVPALKDLGGRHTMYKVEERHYVVAGSALLDTLNNGLGDKFTSEVKEAWTVVYGIVANTMQAGAKEVLEG</sequence>
<protein>
    <recommendedName>
        <fullName evidence="8">Globin domain-containing protein</fullName>
    </recommendedName>
</protein>
<evidence type="ECO:0000256" key="7">
    <source>
        <dbReference type="SAM" id="MobiDB-lite"/>
    </source>
</evidence>
<organism evidence="9 10">
    <name type="scientific">Pocillopora damicornis</name>
    <name type="common">Cauliflower coral</name>
    <name type="synonym">Millepora damicornis</name>
    <dbReference type="NCBI Taxonomy" id="46731"/>
    <lineage>
        <taxon>Eukaryota</taxon>
        <taxon>Metazoa</taxon>
        <taxon>Cnidaria</taxon>
        <taxon>Anthozoa</taxon>
        <taxon>Hexacorallia</taxon>
        <taxon>Scleractinia</taxon>
        <taxon>Astrocoeniina</taxon>
        <taxon>Pocilloporidae</taxon>
        <taxon>Pocillopora</taxon>
    </lineage>
</organism>
<evidence type="ECO:0000256" key="1">
    <source>
        <dbReference type="ARBA" id="ARBA00022448"/>
    </source>
</evidence>
<gene>
    <name evidence="9" type="ORF">pdam_00012028</name>
</gene>
<evidence type="ECO:0000256" key="2">
    <source>
        <dbReference type="ARBA" id="ARBA00022617"/>
    </source>
</evidence>
<keyword evidence="5" id="KW-0408">Iron</keyword>
<dbReference type="GO" id="GO:0046872">
    <property type="term" value="F:metal ion binding"/>
    <property type="evidence" value="ECO:0007669"/>
    <property type="project" value="UniProtKB-KW"/>
</dbReference>
<evidence type="ECO:0000256" key="6">
    <source>
        <dbReference type="RuleBase" id="RU000356"/>
    </source>
</evidence>
<dbReference type="GO" id="GO:0020037">
    <property type="term" value="F:heme binding"/>
    <property type="evidence" value="ECO:0007669"/>
    <property type="project" value="InterPro"/>
</dbReference>
<dbReference type="PANTHER" id="PTHR46458:SF1">
    <property type="entry name" value="GEO09476P1"/>
    <property type="match status" value="1"/>
</dbReference>
<evidence type="ECO:0000313" key="10">
    <source>
        <dbReference type="Proteomes" id="UP000275408"/>
    </source>
</evidence>
<dbReference type="GO" id="GO:0019825">
    <property type="term" value="F:oxygen binding"/>
    <property type="evidence" value="ECO:0007669"/>
    <property type="project" value="InterPro"/>
</dbReference>
<feature type="compositionally biased region" description="Basic and acidic residues" evidence="7">
    <location>
        <begin position="58"/>
        <end position="67"/>
    </location>
</feature>
<proteinExistence type="inferred from homology"/>
<keyword evidence="10" id="KW-1185">Reference proteome</keyword>
<dbReference type="PROSITE" id="PS01033">
    <property type="entry name" value="GLOBIN"/>
    <property type="match status" value="1"/>
</dbReference>
<evidence type="ECO:0000256" key="3">
    <source>
        <dbReference type="ARBA" id="ARBA00022621"/>
    </source>
</evidence>
<dbReference type="Pfam" id="PF00042">
    <property type="entry name" value="Globin"/>
    <property type="match status" value="1"/>
</dbReference>
<dbReference type="SUPFAM" id="SSF46458">
    <property type="entry name" value="Globin-like"/>
    <property type="match status" value="1"/>
</dbReference>
<evidence type="ECO:0000256" key="5">
    <source>
        <dbReference type="ARBA" id="ARBA00023004"/>
    </source>
</evidence>
<keyword evidence="3 6" id="KW-0561">Oxygen transport</keyword>